<comment type="caution">
    <text evidence="1">The sequence shown here is derived from an EMBL/GenBank/DDBJ whole genome shotgun (WGS) entry which is preliminary data.</text>
</comment>
<evidence type="ECO:0000313" key="1">
    <source>
        <dbReference type="EMBL" id="KMO38584.1"/>
    </source>
</evidence>
<dbReference type="PATRIC" id="fig|298794.3.peg.7022"/>
<accession>A0A0J6SXY2</accession>
<name>A0A0J6SXY2_9HYPH</name>
<dbReference type="Proteomes" id="UP000035955">
    <property type="component" value="Unassembled WGS sequence"/>
</dbReference>
<reference evidence="1 2" key="1">
    <citation type="submission" date="2015-03" db="EMBL/GenBank/DDBJ databases">
        <title>Genome sequencing of Methylobacterium variabile DSM 16961.</title>
        <authorList>
            <person name="Chaudhry V."/>
            <person name="Patil P.B."/>
        </authorList>
    </citation>
    <scope>NUCLEOTIDE SEQUENCE [LARGE SCALE GENOMIC DNA]</scope>
    <source>
        <strain evidence="1 2">DSM 16961</strain>
    </source>
</reference>
<proteinExistence type="predicted"/>
<sequence>MLIALDVHLIDRRRGRVQVEDGRTLRVVASGDHHGRPCSTIVASYAVALDDDGAYAIDATRMTAHPLGAVASSIMGGGVVVE</sequence>
<evidence type="ECO:0000313" key="2">
    <source>
        <dbReference type="Proteomes" id="UP000035955"/>
    </source>
</evidence>
<keyword evidence="2" id="KW-1185">Reference proteome</keyword>
<dbReference type="RefSeq" id="WP_048444363.1">
    <property type="nucleotide sequence ID" value="NZ_LABY01000072.1"/>
</dbReference>
<protein>
    <submittedName>
        <fullName evidence="1">Uncharacterized protein</fullName>
    </submittedName>
</protein>
<dbReference type="AlphaFoldDB" id="A0A0J6SXY2"/>
<gene>
    <name evidence="1" type="ORF">VQ02_11685</name>
</gene>
<dbReference type="EMBL" id="LABY01000072">
    <property type="protein sequence ID" value="KMO38584.1"/>
    <property type="molecule type" value="Genomic_DNA"/>
</dbReference>
<organism evidence="1 2">
    <name type="scientific">Methylobacterium variabile</name>
    <dbReference type="NCBI Taxonomy" id="298794"/>
    <lineage>
        <taxon>Bacteria</taxon>
        <taxon>Pseudomonadati</taxon>
        <taxon>Pseudomonadota</taxon>
        <taxon>Alphaproteobacteria</taxon>
        <taxon>Hyphomicrobiales</taxon>
        <taxon>Methylobacteriaceae</taxon>
        <taxon>Methylobacterium</taxon>
    </lineage>
</organism>